<name>A0A518GTM3_9PLAN</name>
<evidence type="ECO:0000313" key="2">
    <source>
        <dbReference type="EMBL" id="QDV31936.1"/>
    </source>
</evidence>
<gene>
    <name evidence="2" type="ORF">Spb1_38830</name>
</gene>
<evidence type="ECO:0000256" key="1">
    <source>
        <dbReference type="SAM" id="Phobius"/>
    </source>
</evidence>
<dbReference type="Proteomes" id="UP000315349">
    <property type="component" value="Chromosome"/>
</dbReference>
<reference evidence="2 3" key="1">
    <citation type="submission" date="2019-02" db="EMBL/GenBank/DDBJ databases">
        <title>Deep-cultivation of Planctomycetes and their phenomic and genomic characterization uncovers novel biology.</title>
        <authorList>
            <person name="Wiegand S."/>
            <person name="Jogler M."/>
            <person name="Boedeker C."/>
            <person name="Pinto D."/>
            <person name="Vollmers J."/>
            <person name="Rivas-Marin E."/>
            <person name="Kohn T."/>
            <person name="Peeters S.H."/>
            <person name="Heuer A."/>
            <person name="Rast P."/>
            <person name="Oberbeckmann S."/>
            <person name="Bunk B."/>
            <person name="Jeske O."/>
            <person name="Meyerdierks A."/>
            <person name="Storesund J.E."/>
            <person name="Kallscheuer N."/>
            <person name="Luecker S."/>
            <person name="Lage O.M."/>
            <person name="Pohl T."/>
            <person name="Merkel B.J."/>
            <person name="Hornburger P."/>
            <person name="Mueller R.-W."/>
            <person name="Bruemmer F."/>
            <person name="Labrenz M."/>
            <person name="Spormann A.M."/>
            <person name="Op den Camp H."/>
            <person name="Overmann J."/>
            <person name="Amann R."/>
            <person name="Jetten M.S.M."/>
            <person name="Mascher T."/>
            <person name="Medema M.H."/>
            <person name="Devos D.P."/>
            <person name="Kaster A.-K."/>
            <person name="Ovreas L."/>
            <person name="Rohde M."/>
            <person name="Galperin M.Y."/>
            <person name="Jogler C."/>
        </authorList>
    </citation>
    <scope>NUCLEOTIDE SEQUENCE [LARGE SCALE GENOMIC DNA]</scope>
    <source>
        <strain evidence="2 3">Spb1</strain>
    </source>
</reference>
<feature type="transmembrane region" description="Helical" evidence="1">
    <location>
        <begin position="62"/>
        <end position="83"/>
    </location>
</feature>
<dbReference type="KEGG" id="peh:Spb1_38830"/>
<organism evidence="2 3">
    <name type="scientific">Planctopirus ephydatiae</name>
    <dbReference type="NCBI Taxonomy" id="2528019"/>
    <lineage>
        <taxon>Bacteria</taxon>
        <taxon>Pseudomonadati</taxon>
        <taxon>Planctomycetota</taxon>
        <taxon>Planctomycetia</taxon>
        <taxon>Planctomycetales</taxon>
        <taxon>Planctomycetaceae</taxon>
        <taxon>Planctopirus</taxon>
    </lineage>
</organism>
<sequence length="224" mass="25836">MFRNGNLMKQVFELITKLCIVISAVSMVKVELSSPEFATKFAIVMLTLSFLRDWYIRRHKILRLLPGFGFWWITTYLILLPLMPLSKTPTGQYFFTPWETVFATSVYACAFRVFLIVNENASRALMALLGFDNQRLDKAQRTMAHRMYNNLMNRDNSYVVDDSCSVNDSVLSEQSFFVYQSRGEEGCCTRCGAVEVNTFEPCWNCALARQQVVASRLKCKYCKP</sequence>
<proteinExistence type="predicted"/>
<keyword evidence="1" id="KW-0812">Transmembrane</keyword>
<feature type="transmembrane region" description="Helical" evidence="1">
    <location>
        <begin position="95"/>
        <end position="117"/>
    </location>
</feature>
<dbReference type="AlphaFoldDB" id="A0A518GTM3"/>
<keyword evidence="1" id="KW-0472">Membrane</keyword>
<protein>
    <submittedName>
        <fullName evidence="2">Uncharacterized protein</fullName>
    </submittedName>
</protein>
<accession>A0A518GTM3</accession>
<keyword evidence="1" id="KW-1133">Transmembrane helix</keyword>
<keyword evidence="3" id="KW-1185">Reference proteome</keyword>
<evidence type="ECO:0000313" key="3">
    <source>
        <dbReference type="Proteomes" id="UP000315349"/>
    </source>
</evidence>
<dbReference type="EMBL" id="CP036299">
    <property type="protein sequence ID" value="QDV31936.1"/>
    <property type="molecule type" value="Genomic_DNA"/>
</dbReference>